<proteinExistence type="predicted"/>
<dbReference type="PaxDb" id="4081-Solyc02g043980.1.1"/>
<reference evidence="1" key="2">
    <citation type="submission" date="2015-06" db="UniProtKB">
        <authorList>
            <consortium name="EnsemblPlants"/>
        </authorList>
    </citation>
    <scope>IDENTIFICATION</scope>
    <source>
        <strain evidence="1">cv. Heinz 1706</strain>
    </source>
</reference>
<keyword evidence="2" id="KW-1185">Reference proteome</keyword>
<name>K4B5Y7_SOLLC</name>
<reference evidence="1" key="1">
    <citation type="journal article" date="2012" name="Nature">
        <title>The tomato genome sequence provides insights into fleshy fruit evolution.</title>
        <authorList>
            <consortium name="Tomato Genome Consortium"/>
        </authorList>
    </citation>
    <scope>NUCLEOTIDE SEQUENCE [LARGE SCALE GENOMIC DNA]</scope>
    <source>
        <strain evidence="1">cv. Heinz 1706</strain>
    </source>
</reference>
<dbReference type="InParanoid" id="K4B5Y7"/>
<evidence type="ECO:0000313" key="2">
    <source>
        <dbReference type="Proteomes" id="UP000004994"/>
    </source>
</evidence>
<dbReference type="Proteomes" id="UP000004994">
    <property type="component" value="Chromosome 2"/>
</dbReference>
<dbReference type="HOGENOM" id="CLU_3419817_0_0_1"/>
<sequence>MDLLAIYVIFGHFRAVTKRSSNEKK</sequence>
<protein>
    <submittedName>
        <fullName evidence="1">Uncharacterized protein</fullName>
    </submittedName>
</protein>
<dbReference type="Gramene" id="Solyc02g043980.1.1">
    <property type="protein sequence ID" value="Solyc02g043980.1.1"/>
    <property type="gene ID" value="Solyc02g043980.1"/>
</dbReference>
<dbReference type="AlphaFoldDB" id="K4B5Y7"/>
<accession>K4B5Y7</accession>
<evidence type="ECO:0000313" key="1">
    <source>
        <dbReference type="EnsemblPlants" id="Solyc02g043980.1.1"/>
    </source>
</evidence>
<organism evidence="1">
    <name type="scientific">Solanum lycopersicum</name>
    <name type="common">Tomato</name>
    <name type="synonym">Lycopersicon esculentum</name>
    <dbReference type="NCBI Taxonomy" id="4081"/>
    <lineage>
        <taxon>Eukaryota</taxon>
        <taxon>Viridiplantae</taxon>
        <taxon>Streptophyta</taxon>
        <taxon>Embryophyta</taxon>
        <taxon>Tracheophyta</taxon>
        <taxon>Spermatophyta</taxon>
        <taxon>Magnoliopsida</taxon>
        <taxon>eudicotyledons</taxon>
        <taxon>Gunneridae</taxon>
        <taxon>Pentapetalae</taxon>
        <taxon>asterids</taxon>
        <taxon>lamiids</taxon>
        <taxon>Solanales</taxon>
        <taxon>Solanaceae</taxon>
        <taxon>Solanoideae</taxon>
        <taxon>Solaneae</taxon>
        <taxon>Solanum</taxon>
        <taxon>Solanum subgen. Lycopersicon</taxon>
    </lineage>
</organism>
<dbReference type="EnsemblPlants" id="Solyc02g043980.1.1">
    <property type="protein sequence ID" value="Solyc02g043980.1.1"/>
    <property type="gene ID" value="Solyc02g043980.1"/>
</dbReference>